<sequence>MPRLPYRSSTNSAQMKPLRVTPPRSLSCRRLLPDKDTGIGDEPTEIVKCDLGGIGQNVFGNVGPYPIRAMSRPVAVRINATSSELLAISYARDSTDMATCWSSSLSIFRLAPHHGSRRDRAGGTGVLRFEIVLVH</sequence>
<keyword evidence="3" id="KW-1185">Reference proteome</keyword>
<name>A0ABY1AJU5_9HYPH</name>
<dbReference type="Proteomes" id="UP000198939">
    <property type="component" value="Unassembled WGS sequence"/>
</dbReference>
<organism evidence="2 3">
    <name type="scientific">Rhizobium tibeticum</name>
    <dbReference type="NCBI Taxonomy" id="501024"/>
    <lineage>
        <taxon>Bacteria</taxon>
        <taxon>Pseudomonadati</taxon>
        <taxon>Pseudomonadota</taxon>
        <taxon>Alphaproteobacteria</taxon>
        <taxon>Hyphomicrobiales</taxon>
        <taxon>Rhizobiaceae</taxon>
        <taxon>Rhizobium/Agrobacterium group</taxon>
        <taxon>Rhizobium</taxon>
    </lineage>
</organism>
<reference evidence="2 3" key="1">
    <citation type="submission" date="2016-10" db="EMBL/GenBank/DDBJ databases">
        <authorList>
            <person name="Varghese N."/>
            <person name="Submissions S."/>
        </authorList>
    </citation>
    <scope>NUCLEOTIDE SEQUENCE [LARGE SCALE GENOMIC DNA]</scope>
    <source>
        <strain evidence="2 3">CGMCC 1.7071</strain>
    </source>
</reference>
<comment type="caution">
    <text evidence="2">The sequence shown here is derived from an EMBL/GenBank/DDBJ whole genome shotgun (WGS) entry which is preliminary data.</text>
</comment>
<evidence type="ECO:0000256" key="1">
    <source>
        <dbReference type="SAM" id="MobiDB-lite"/>
    </source>
</evidence>
<feature type="region of interest" description="Disordered" evidence="1">
    <location>
        <begin position="1"/>
        <end position="25"/>
    </location>
</feature>
<dbReference type="EMBL" id="FOCV01000007">
    <property type="protein sequence ID" value="SEN77975.1"/>
    <property type="molecule type" value="Genomic_DNA"/>
</dbReference>
<proteinExistence type="predicted"/>
<gene>
    <name evidence="2" type="ORF">SAMN05216228_1007178</name>
</gene>
<evidence type="ECO:0000313" key="3">
    <source>
        <dbReference type="Proteomes" id="UP000198939"/>
    </source>
</evidence>
<evidence type="ECO:0000313" key="2">
    <source>
        <dbReference type="EMBL" id="SEN77975.1"/>
    </source>
</evidence>
<protein>
    <submittedName>
        <fullName evidence="2">Uncharacterized protein</fullName>
    </submittedName>
</protein>
<accession>A0ABY1AJU5</accession>